<dbReference type="Proteomes" id="UP001179952">
    <property type="component" value="Unassembled WGS sequence"/>
</dbReference>
<dbReference type="GO" id="GO:0030599">
    <property type="term" value="F:pectinesterase activity"/>
    <property type="evidence" value="ECO:0007669"/>
    <property type="project" value="UniProtKB-EC"/>
</dbReference>
<dbReference type="PANTHER" id="PTHR31321">
    <property type="entry name" value="ACYL-COA THIOESTER HYDROLASE YBHC-RELATED"/>
    <property type="match status" value="1"/>
</dbReference>
<evidence type="ECO:0000256" key="4">
    <source>
        <dbReference type="ARBA" id="ARBA00022801"/>
    </source>
</evidence>
<dbReference type="GO" id="GO:0042545">
    <property type="term" value="P:cell wall modification"/>
    <property type="evidence" value="ECO:0007669"/>
    <property type="project" value="InterPro"/>
</dbReference>
<gene>
    <name evidence="7" type="ORF">QJS04_geneDACA007031</name>
</gene>
<dbReference type="InterPro" id="IPR001202">
    <property type="entry name" value="WW_dom"/>
</dbReference>
<proteinExistence type="inferred from homology"/>
<comment type="caution">
    <text evidence="7">The sequence shown here is derived from an EMBL/GenBank/DDBJ whole genome shotgun (WGS) entry which is preliminary data.</text>
</comment>
<dbReference type="InterPro" id="IPR000070">
    <property type="entry name" value="Pectinesterase_cat"/>
</dbReference>
<dbReference type="PANTHER" id="PTHR31321:SF134">
    <property type="entry name" value="PECTINESTERASE"/>
    <property type="match status" value="1"/>
</dbReference>
<keyword evidence="5" id="KW-0063">Aspartyl esterase</keyword>
<comment type="similarity">
    <text evidence="2">Belongs to the pectinesterase family.</text>
</comment>
<dbReference type="Gene3D" id="2.160.20.10">
    <property type="entry name" value="Single-stranded right-handed beta-helix, Pectin lyase-like"/>
    <property type="match status" value="2"/>
</dbReference>
<dbReference type="AlphaFoldDB" id="A0AAV9BKK6"/>
<dbReference type="GO" id="GO:0045490">
    <property type="term" value="P:pectin catabolic process"/>
    <property type="evidence" value="ECO:0007669"/>
    <property type="project" value="TreeGrafter"/>
</dbReference>
<keyword evidence="4" id="KW-0378">Hydrolase</keyword>
<protein>
    <recommendedName>
        <fullName evidence="3">pectinesterase</fullName>
        <ecNumber evidence="3">3.1.1.11</ecNumber>
    </recommendedName>
</protein>
<keyword evidence="8" id="KW-1185">Reference proteome</keyword>
<dbReference type="Pfam" id="PF01095">
    <property type="entry name" value="Pectinesterase"/>
    <property type="match status" value="1"/>
</dbReference>
<reference evidence="7" key="2">
    <citation type="submission" date="2023-06" db="EMBL/GenBank/DDBJ databases">
        <authorList>
            <person name="Ma L."/>
            <person name="Liu K.-W."/>
            <person name="Li Z."/>
            <person name="Hsiao Y.-Y."/>
            <person name="Qi Y."/>
            <person name="Fu T."/>
            <person name="Tang G."/>
            <person name="Zhang D."/>
            <person name="Sun W.-H."/>
            <person name="Liu D.-K."/>
            <person name="Li Y."/>
            <person name="Chen G.-Z."/>
            <person name="Liu X.-D."/>
            <person name="Liao X.-Y."/>
            <person name="Jiang Y.-T."/>
            <person name="Yu X."/>
            <person name="Hao Y."/>
            <person name="Huang J."/>
            <person name="Zhao X.-W."/>
            <person name="Ke S."/>
            <person name="Chen Y.-Y."/>
            <person name="Wu W.-L."/>
            <person name="Hsu J.-L."/>
            <person name="Lin Y.-F."/>
            <person name="Huang M.-D."/>
            <person name="Li C.-Y."/>
            <person name="Huang L."/>
            <person name="Wang Z.-W."/>
            <person name="Zhao X."/>
            <person name="Zhong W.-Y."/>
            <person name="Peng D.-H."/>
            <person name="Ahmad S."/>
            <person name="Lan S."/>
            <person name="Zhang J.-S."/>
            <person name="Tsai W.-C."/>
            <person name="Van De Peer Y."/>
            <person name="Liu Z.-J."/>
        </authorList>
    </citation>
    <scope>NUCLEOTIDE SEQUENCE</scope>
    <source>
        <strain evidence="7">SCP</strain>
        <tissue evidence="7">Leaves</tissue>
    </source>
</reference>
<reference evidence="7" key="1">
    <citation type="journal article" date="2023" name="Nat. Commun.">
        <title>Diploid and tetraploid genomes of Acorus and the evolution of monocots.</title>
        <authorList>
            <person name="Ma L."/>
            <person name="Liu K.W."/>
            <person name="Li Z."/>
            <person name="Hsiao Y.Y."/>
            <person name="Qi Y."/>
            <person name="Fu T."/>
            <person name="Tang G.D."/>
            <person name="Zhang D."/>
            <person name="Sun W.H."/>
            <person name="Liu D.K."/>
            <person name="Li Y."/>
            <person name="Chen G.Z."/>
            <person name="Liu X.D."/>
            <person name="Liao X.Y."/>
            <person name="Jiang Y.T."/>
            <person name="Yu X."/>
            <person name="Hao Y."/>
            <person name="Huang J."/>
            <person name="Zhao X.W."/>
            <person name="Ke S."/>
            <person name="Chen Y.Y."/>
            <person name="Wu W.L."/>
            <person name="Hsu J.L."/>
            <person name="Lin Y.F."/>
            <person name="Huang M.D."/>
            <person name="Li C.Y."/>
            <person name="Huang L."/>
            <person name="Wang Z.W."/>
            <person name="Zhao X."/>
            <person name="Zhong W.Y."/>
            <person name="Peng D.H."/>
            <person name="Ahmad S."/>
            <person name="Lan S."/>
            <person name="Zhang J.S."/>
            <person name="Tsai W.C."/>
            <person name="Van de Peer Y."/>
            <person name="Liu Z.J."/>
        </authorList>
    </citation>
    <scope>NUCLEOTIDE SEQUENCE</scope>
    <source>
        <strain evidence="7">SCP</strain>
    </source>
</reference>
<evidence type="ECO:0000256" key="1">
    <source>
        <dbReference type="ARBA" id="ARBA00005184"/>
    </source>
</evidence>
<organism evidence="7 8">
    <name type="scientific">Acorus gramineus</name>
    <name type="common">Dwarf sweet flag</name>
    <dbReference type="NCBI Taxonomy" id="55184"/>
    <lineage>
        <taxon>Eukaryota</taxon>
        <taxon>Viridiplantae</taxon>
        <taxon>Streptophyta</taxon>
        <taxon>Embryophyta</taxon>
        <taxon>Tracheophyta</taxon>
        <taxon>Spermatophyta</taxon>
        <taxon>Magnoliopsida</taxon>
        <taxon>Liliopsida</taxon>
        <taxon>Acoraceae</taxon>
        <taxon>Acorus</taxon>
    </lineage>
</organism>
<dbReference type="InterPro" id="IPR012334">
    <property type="entry name" value="Pectin_lyas_fold"/>
</dbReference>
<comment type="pathway">
    <text evidence="1">Glycan metabolism; pectin degradation; 2-dehydro-3-deoxy-D-gluconate from pectin: step 1/5.</text>
</comment>
<sequence>MTVQEAINAVPDNNNKWYRIIVKTGLYREKNTYNLGGTPEPITQAVAVLVGGDKAAFYNCAFESLQDTLCDFQGQHYFKDTYILGGVDFIFGSGQSVYERCDLHAIQGNWEGPGYVTAQGRESGTDENGFIFKWCNIYANNGTFYLGRAWRGFSRVVFYRSKFKANIVPQGWDAWDYTAEVSNLVYAEQECQGPGSDTAGRVAWERKLSRQERKYYINDFNHGSSWLPQQPS</sequence>
<name>A0AAV9BKK6_ACOGR</name>
<evidence type="ECO:0000256" key="3">
    <source>
        <dbReference type="ARBA" id="ARBA00013229"/>
    </source>
</evidence>
<dbReference type="InterPro" id="IPR011050">
    <property type="entry name" value="Pectin_lyase_fold/virulence"/>
</dbReference>
<evidence type="ECO:0000313" key="8">
    <source>
        <dbReference type="Proteomes" id="UP001179952"/>
    </source>
</evidence>
<evidence type="ECO:0000256" key="5">
    <source>
        <dbReference type="ARBA" id="ARBA00023085"/>
    </source>
</evidence>
<dbReference type="EMBL" id="JAUJYN010000002">
    <property type="protein sequence ID" value="KAK1277060.1"/>
    <property type="molecule type" value="Genomic_DNA"/>
</dbReference>
<evidence type="ECO:0000259" key="6">
    <source>
        <dbReference type="PROSITE" id="PS50020"/>
    </source>
</evidence>
<dbReference type="EC" id="3.1.1.11" evidence="3"/>
<accession>A0AAV9BKK6</accession>
<dbReference type="PROSITE" id="PS50020">
    <property type="entry name" value="WW_DOMAIN_2"/>
    <property type="match status" value="1"/>
</dbReference>
<dbReference type="SUPFAM" id="SSF51126">
    <property type="entry name" value="Pectin lyase-like"/>
    <property type="match status" value="1"/>
</dbReference>
<evidence type="ECO:0000313" key="7">
    <source>
        <dbReference type="EMBL" id="KAK1277060.1"/>
    </source>
</evidence>
<feature type="domain" description="WW" evidence="6">
    <location>
        <begin position="204"/>
        <end position="231"/>
    </location>
</feature>
<evidence type="ECO:0000256" key="2">
    <source>
        <dbReference type="ARBA" id="ARBA00008891"/>
    </source>
</evidence>